<dbReference type="Proteomes" id="UP001630127">
    <property type="component" value="Unassembled WGS sequence"/>
</dbReference>
<evidence type="ECO:0000313" key="1">
    <source>
        <dbReference type="EMBL" id="KAL3506449.1"/>
    </source>
</evidence>
<accession>A0ABD2YJ39</accession>
<organism evidence="1 2">
    <name type="scientific">Cinchona calisaya</name>
    <dbReference type="NCBI Taxonomy" id="153742"/>
    <lineage>
        <taxon>Eukaryota</taxon>
        <taxon>Viridiplantae</taxon>
        <taxon>Streptophyta</taxon>
        <taxon>Embryophyta</taxon>
        <taxon>Tracheophyta</taxon>
        <taxon>Spermatophyta</taxon>
        <taxon>Magnoliopsida</taxon>
        <taxon>eudicotyledons</taxon>
        <taxon>Gunneridae</taxon>
        <taxon>Pentapetalae</taxon>
        <taxon>asterids</taxon>
        <taxon>lamiids</taxon>
        <taxon>Gentianales</taxon>
        <taxon>Rubiaceae</taxon>
        <taxon>Cinchonoideae</taxon>
        <taxon>Cinchoneae</taxon>
        <taxon>Cinchona</taxon>
    </lineage>
</organism>
<reference evidence="1 2" key="1">
    <citation type="submission" date="2024-11" db="EMBL/GenBank/DDBJ databases">
        <title>A near-complete genome assembly of Cinchona calisaya.</title>
        <authorList>
            <person name="Lian D.C."/>
            <person name="Zhao X.W."/>
            <person name="Wei L."/>
        </authorList>
    </citation>
    <scope>NUCLEOTIDE SEQUENCE [LARGE SCALE GENOMIC DNA]</scope>
    <source>
        <tissue evidence="1">Nenye</tissue>
    </source>
</reference>
<dbReference type="EMBL" id="JBJUIK010000013">
    <property type="protein sequence ID" value="KAL3506449.1"/>
    <property type="molecule type" value="Genomic_DNA"/>
</dbReference>
<dbReference type="AlphaFoldDB" id="A0ABD2YJ39"/>
<comment type="caution">
    <text evidence="1">The sequence shown here is derived from an EMBL/GenBank/DDBJ whole genome shotgun (WGS) entry which is preliminary data.</text>
</comment>
<keyword evidence="2" id="KW-1185">Reference proteome</keyword>
<evidence type="ECO:0000313" key="2">
    <source>
        <dbReference type="Proteomes" id="UP001630127"/>
    </source>
</evidence>
<protein>
    <submittedName>
        <fullName evidence="1">Uncharacterized protein</fullName>
    </submittedName>
</protein>
<name>A0ABD2YJ39_9GENT</name>
<sequence length="135" mass="15377">MSSLLRILQGKTATGALAQSSATQVNQDGLFHQGMCELAEIQIEEKEEKVNLATSMNLAKVDVKELHVPDPKLEMDMMECLLNDTFWALLLMFDFSEKLRQLAGLKARMLEYGYRQLLQLHPMHYKSNFILAAFV</sequence>
<proteinExistence type="predicted"/>
<gene>
    <name evidence="1" type="ORF">ACH5RR_031831</name>
</gene>